<dbReference type="Proteomes" id="UP000028680">
    <property type="component" value="Chromosome"/>
</dbReference>
<evidence type="ECO:0000313" key="1">
    <source>
        <dbReference type="EMBL" id="AII86897.1"/>
    </source>
</evidence>
<dbReference type="Pfam" id="PF09926">
    <property type="entry name" value="DUF2158"/>
    <property type="match status" value="1"/>
</dbReference>
<evidence type="ECO:0000313" key="2">
    <source>
        <dbReference type="Proteomes" id="UP000028680"/>
    </source>
</evidence>
<dbReference type="KEGG" id="ptp:RCA23_c13540"/>
<dbReference type="AlphaFoldDB" id="A0AAN0RIT4"/>
<dbReference type="EMBL" id="CP003984">
    <property type="protein sequence ID" value="AII86897.1"/>
    <property type="molecule type" value="Genomic_DNA"/>
</dbReference>
<accession>A0AAN0RIT4</accession>
<organism evidence="1 2">
    <name type="scientific">Planktomarina temperata RCA23</name>
    <dbReference type="NCBI Taxonomy" id="666509"/>
    <lineage>
        <taxon>Bacteria</taxon>
        <taxon>Pseudomonadati</taxon>
        <taxon>Pseudomonadota</taxon>
        <taxon>Alphaproteobacteria</taxon>
        <taxon>Rhodobacterales</taxon>
        <taxon>Paracoccaceae</taxon>
        <taxon>Planktomarina</taxon>
    </lineage>
</organism>
<reference evidence="1 2" key="1">
    <citation type="journal article" date="2014" name="ISME J.">
        <title>Adaptation of an abundant Roseobacter RCA organism to pelagic systems revealed by genomic and transcriptomic analyses.</title>
        <authorList>
            <person name="Voget S."/>
            <person name="Wemheuer B."/>
            <person name="Brinkhoff T."/>
            <person name="Vollmers J."/>
            <person name="Dietrich S."/>
            <person name="Giebel H.A."/>
            <person name="Beardsley C."/>
            <person name="Sardemann C."/>
            <person name="Bakenhus I."/>
            <person name="Billerbeck S."/>
            <person name="Daniel R."/>
            <person name="Simon M."/>
        </authorList>
    </citation>
    <scope>NUCLEOTIDE SEQUENCE [LARGE SCALE GENOMIC DNA]</scope>
    <source>
        <strain evidence="1 2">RCA23</strain>
    </source>
</reference>
<sequence>MKVELGSVVYLKSGGPLMTVEELGEHADARCAWFVDLAVQREWFALAALQPQDPPKAGVASPAKKVVK</sequence>
<evidence type="ECO:0008006" key="3">
    <source>
        <dbReference type="Google" id="ProtNLM"/>
    </source>
</evidence>
<dbReference type="RefSeq" id="WP_044049691.1">
    <property type="nucleotide sequence ID" value="NZ_CP003984.1"/>
</dbReference>
<gene>
    <name evidence="1" type="ORF">RCA23_c13540</name>
</gene>
<proteinExistence type="predicted"/>
<name>A0AAN0RIT4_9RHOB</name>
<protein>
    <recommendedName>
        <fullName evidence="3">DUF2158 domain-containing protein</fullName>
    </recommendedName>
</protein>
<keyword evidence="2" id="KW-1185">Reference proteome</keyword>
<dbReference type="InterPro" id="IPR019226">
    <property type="entry name" value="DUF2158"/>
</dbReference>
<dbReference type="GeneID" id="93367558"/>